<keyword evidence="7" id="KW-0732">Signal</keyword>
<dbReference type="Gene3D" id="6.10.140.1460">
    <property type="match status" value="1"/>
</dbReference>
<keyword evidence="6" id="KW-0408">Iron</keyword>
<gene>
    <name evidence="9" type="primary">Dmoj\GI13593</name>
    <name evidence="9" type="ORF">Dmoj_GI13593</name>
</gene>
<dbReference type="Gene3D" id="2.60.120.620">
    <property type="entry name" value="q2cbj1_9rhob like domain"/>
    <property type="match status" value="1"/>
</dbReference>
<dbReference type="InterPro" id="IPR045054">
    <property type="entry name" value="P4HA-like"/>
</dbReference>
<keyword evidence="3" id="KW-0847">Vitamin C</keyword>
<dbReference type="GO" id="GO:0005506">
    <property type="term" value="F:iron ion binding"/>
    <property type="evidence" value="ECO:0007669"/>
    <property type="project" value="InterPro"/>
</dbReference>
<keyword evidence="2" id="KW-0479">Metal-binding</keyword>
<evidence type="ECO:0000313" key="9">
    <source>
        <dbReference type="EMBL" id="EDW19098.2"/>
    </source>
</evidence>
<evidence type="ECO:0000256" key="4">
    <source>
        <dbReference type="ARBA" id="ARBA00022964"/>
    </source>
</evidence>
<name>B4L063_DROMO</name>
<dbReference type="PANTHER" id="PTHR10869">
    <property type="entry name" value="PROLYL 4-HYDROXYLASE ALPHA SUBUNIT"/>
    <property type="match status" value="1"/>
</dbReference>
<dbReference type="Proteomes" id="UP000009192">
    <property type="component" value="Unassembled WGS sequence"/>
</dbReference>
<evidence type="ECO:0000259" key="8">
    <source>
        <dbReference type="SMART" id="SM00702"/>
    </source>
</evidence>
<feature type="chain" id="PRO_5006456865" description="Prolyl 4-hydroxylase alpha subunit domain-containing protein" evidence="7">
    <location>
        <begin position="22"/>
        <end position="457"/>
    </location>
</feature>
<dbReference type="SMR" id="B4L063"/>
<dbReference type="GO" id="GO:0004656">
    <property type="term" value="F:procollagen-proline 4-dioxygenase activity"/>
    <property type="evidence" value="ECO:0007669"/>
    <property type="project" value="InterPro"/>
</dbReference>
<dbReference type="OrthoDB" id="420380at2759"/>
<dbReference type="AlphaFoldDB" id="B4L063"/>
<accession>B4L063</accession>
<evidence type="ECO:0000256" key="6">
    <source>
        <dbReference type="ARBA" id="ARBA00023004"/>
    </source>
</evidence>
<evidence type="ECO:0000313" key="10">
    <source>
        <dbReference type="Proteomes" id="UP000009192"/>
    </source>
</evidence>
<keyword evidence="4" id="KW-0223">Dioxygenase</keyword>
<dbReference type="eggNOG" id="KOG1591">
    <property type="taxonomic scope" value="Eukaryota"/>
</dbReference>
<dbReference type="InParanoid" id="B4L063"/>
<feature type="signal peptide" evidence="7">
    <location>
        <begin position="1"/>
        <end position="21"/>
    </location>
</feature>
<comment type="cofactor">
    <cofactor evidence="1">
        <name>L-ascorbate</name>
        <dbReference type="ChEBI" id="CHEBI:38290"/>
    </cofactor>
</comment>
<evidence type="ECO:0000256" key="5">
    <source>
        <dbReference type="ARBA" id="ARBA00023002"/>
    </source>
</evidence>
<organism evidence="9 10">
    <name type="scientific">Drosophila mojavensis</name>
    <name type="common">Fruit fly</name>
    <dbReference type="NCBI Taxonomy" id="7230"/>
    <lineage>
        <taxon>Eukaryota</taxon>
        <taxon>Metazoa</taxon>
        <taxon>Ecdysozoa</taxon>
        <taxon>Arthropoda</taxon>
        <taxon>Hexapoda</taxon>
        <taxon>Insecta</taxon>
        <taxon>Pterygota</taxon>
        <taxon>Neoptera</taxon>
        <taxon>Endopterygota</taxon>
        <taxon>Diptera</taxon>
        <taxon>Brachycera</taxon>
        <taxon>Muscomorpha</taxon>
        <taxon>Ephydroidea</taxon>
        <taxon>Drosophilidae</taxon>
        <taxon>Drosophila</taxon>
    </lineage>
</organism>
<dbReference type="InterPro" id="IPR013547">
    <property type="entry name" value="P4H_N"/>
</dbReference>
<evidence type="ECO:0000256" key="1">
    <source>
        <dbReference type="ARBA" id="ARBA00001961"/>
    </source>
</evidence>
<proteinExistence type="predicted"/>
<keyword evidence="10" id="KW-1185">Reference proteome</keyword>
<dbReference type="GO" id="GO:0005783">
    <property type="term" value="C:endoplasmic reticulum"/>
    <property type="evidence" value="ECO:0007669"/>
    <property type="project" value="InterPro"/>
</dbReference>
<reference evidence="9 10" key="1">
    <citation type="journal article" date="2007" name="Nature">
        <title>Evolution of genes and genomes on the Drosophila phylogeny.</title>
        <authorList>
            <consortium name="Drosophila 12 Genomes Consortium"/>
            <person name="Clark A.G."/>
            <person name="Eisen M.B."/>
            <person name="Smith D.R."/>
            <person name="Bergman C.M."/>
            <person name="Oliver B."/>
            <person name="Markow T.A."/>
            <person name="Kaufman T.C."/>
            <person name="Kellis M."/>
            <person name="Gelbart W."/>
            <person name="Iyer V.N."/>
            <person name="Pollard D.A."/>
            <person name="Sackton T.B."/>
            <person name="Larracuente A.M."/>
            <person name="Singh N.D."/>
            <person name="Abad J.P."/>
            <person name="Abt D.N."/>
            <person name="Adryan B."/>
            <person name="Aguade M."/>
            <person name="Akashi H."/>
            <person name="Anderson W.W."/>
            <person name="Aquadro C.F."/>
            <person name="Ardell D.H."/>
            <person name="Arguello R."/>
            <person name="Artieri C.G."/>
            <person name="Barbash D.A."/>
            <person name="Barker D."/>
            <person name="Barsanti P."/>
            <person name="Batterham P."/>
            <person name="Batzoglou S."/>
            <person name="Begun D."/>
            <person name="Bhutkar A."/>
            <person name="Blanco E."/>
            <person name="Bosak S.A."/>
            <person name="Bradley R.K."/>
            <person name="Brand A.D."/>
            <person name="Brent M.R."/>
            <person name="Brooks A.N."/>
            <person name="Brown R.H."/>
            <person name="Butlin R.K."/>
            <person name="Caggese C."/>
            <person name="Calvi B.R."/>
            <person name="Bernardo de Carvalho A."/>
            <person name="Caspi A."/>
            <person name="Castrezana S."/>
            <person name="Celniker S.E."/>
            <person name="Chang J.L."/>
            <person name="Chapple C."/>
            <person name="Chatterji S."/>
            <person name="Chinwalla A."/>
            <person name="Civetta A."/>
            <person name="Clifton S.W."/>
            <person name="Comeron J.M."/>
            <person name="Costello J.C."/>
            <person name="Coyne J.A."/>
            <person name="Daub J."/>
            <person name="David R.G."/>
            <person name="Delcher A.L."/>
            <person name="Delehaunty K."/>
            <person name="Do C.B."/>
            <person name="Ebling H."/>
            <person name="Edwards K."/>
            <person name="Eickbush T."/>
            <person name="Evans J.D."/>
            <person name="Filipski A."/>
            <person name="Findeiss S."/>
            <person name="Freyhult E."/>
            <person name="Fulton L."/>
            <person name="Fulton R."/>
            <person name="Garcia A.C."/>
            <person name="Gardiner A."/>
            <person name="Garfield D.A."/>
            <person name="Garvin B.E."/>
            <person name="Gibson G."/>
            <person name="Gilbert D."/>
            <person name="Gnerre S."/>
            <person name="Godfrey J."/>
            <person name="Good R."/>
            <person name="Gotea V."/>
            <person name="Gravely B."/>
            <person name="Greenberg A.J."/>
            <person name="Griffiths-Jones S."/>
            <person name="Gross S."/>
            <person name="Guigo R."/>
            <person name="Gustafson E.A."/>
            <person name="Haerty W."/>
            <person name="Hahn M.W."/>
            <person name="Halligan D.L."/>
            <person name="Halpern A.L."/>
            <person name="Halter G.M."/>
            <person name="Han M.V."/>
            <person name="Heger A."/>
            <person name="Hillier L."/>
            <person name="Hinrichs A.S."/>
            <person name="Holmes I."/>
            <person name="Hoskins R.A."/>
            <person name="Hubisz M.J."/>
            <person name="Hultmark D."/>
            <person name="Huntley M.A."/>
            <person name="Jaffe D.B."/>
            <person name="Jagadeeshan S."/>
            <person name="Jeck W.R."/>
            <person name="Johnson J."/>
            <person name="Jones C.D."/>
            <person name="Jordan W.C."/>
            <person name="Karpen G.H."/>
            <person name="Kataoka E."/>
            <person name="Keightley P.D."/>
            <person name="Kheradpour P."/>
            <person name="Kirkness E.F."/>
            <person name="Koerich L.B."/>
            <person name="Kristiansen K."/>
            <person name="Kudrna D."/>
            <person name="Kulathinal R.J."/>
            <person name="Kumar S."/>
            <person name="Kwok R."/>
            <person name="Lander E."/>
            <person name="Langley C.H."/>
            <person name="Lapoint R."/>
            <person name="Lazzaro B.P."/>
            <person name="Lee S.J."/>
            <person name="Levesque L."/>
            <person name="Li R."/>
            <person name="Lin C.F."/>
            <person name="Lin M.F."/>
            <person name="Lindblad-Toh K."/>
            <person name="Llopart A."/>
            <person name="Long M."/>
            <person name="Low L."/>
            <person name="Lozovsky E."/>
            <person name="Lu J."/>
            <person name="Luo M."/>
            <person name="Machado C.A."/>
            <person name="Makalowski W."/>
            <person name="Marzo M."/>
            <person name="Matsuda M."/>
            <person name="Matzkin L."/>
            <person name="McAllister B."/>
            <person name="McBride C.S."/>
            <person name="McKernan B."/>
            <person name="McKernan K."/>
            <person name="Mendez-Lago M."/>
            <person name="Minx P."/>
            <person name="Mollenhauer M.U."/>
            <person name="Montooth K."/>
            <person name="Mount S.M."/>
            <person name="Mu X."/>
            <person name="Myers E."/>
            <person name="Negre B."/>
            <person name="Newfeld S."/>
            <person name="Nielsen R."/>
            <person name="Noor M.A."/>
            <person name="O'Grady P."/>
            <person name="Pachter L."/>
            <person name="Papaceit M."/>
            <person name="Parisi M.J."/>
            <person name="Parisi M."/>
            <person name="Parts L."/>
            <person name="Pedersen J.S."/>
            <person name="Pesole G."/>
            <person name="Phillippy A.M."/>
            <person name="Ponting C.P."/>
            <person name="Pop M."/>
            <person name="Porcelli D."/>
            <person name="Powell J.R."/>
            <person name="Prohaska S."/>
            <person name="Pruitt K."/>
            <person name="Puig M."/>
            <person name="Quesneville H."/>
            <person name="Ram K.R."/>
            <person name="Rand D."/>
            <person name="Rasmussen M.D."/>
            <person name="Reed L.K."/>
            <person name="Reenan R."/>
            <person name="Reily A."/>
            <person name="Remington K.A."/>
            <person name="Rieger T.T."/>
            <person name="Ritchie M.G."/>
            <person name="Robin C."/>
            <person name="Rogers Y.H."/>
            <person name="Rohde C."/>
            <person name="Rozas J."/>
            <person name="Rubenfield M.J."/>
            <person name="Ruiz A."/>
            <person name="Russo S."/>
            <person name="Salzberg S.L."/>
            <person name="Sanchez-Gracia A."/>
            <person name="Saranga D.J."/>
            <person name="Sato H."/>
            <person name="Schaeffer S.W."/>
            <person name="Schatz M.C."/>
            <person name="Schlenke T."/>
            <person name="Schwartz R."/>
            <person name="Segarra C."/>
            <person name="Singh R.S."/>
            <person name="Sirot L."/>
            <person name="Sirota M."/>
            <person name="Sisneros N.B."/>
            <person name="Smith C.D."/>
            <person name="Smith T.F."/>
            <person name="Spieth J."/>
            <person name="Stage D.E."/>
            <person name="Stark A."/>
            <person name="Stephan W."/>
            <person name="Strausberg R.L."/>
            <person name="Strempel S."/>
            <person name="Sturgill D."/>
            <person name="Sutton G."/>
            <person name="Sutton G.G."/>
            <person name="Tao W."/>
            <person name="Teichmann S."/>
            <person name="Tobari Y.N."/>
            <person name="Tomimura Y."/>
            <person name="Tsolas J.M."/>
            <person name="Valente V.L."/>
            <person name="Venter E."/>
            <person name="Venter J.C."/>
            <person name="Vicario S."/>
            <person name="Vieira F.G."/>
            <person name="Vilella A.J."/>
            <person name="Villasante A."/>
            <person name="Walenz B."/>
            <person name="Wang J."/>
            <person name="Wasserman M."/>
            <person name="Watts T."/>
            <person name="Wilson D."/>
            <person name="Wilson R.K."/>
            <person name="Wing R.A."/>
            <person name="Wolfner M.F."/>
            <person name="Wong A."/>
            <person name="Wong G.K."/>
            <person name="Wu C.I."/>
            <person name="Wu G."/>
            <person name="Yamamoto D."/>
            <person name="Yang H.P."/>
            <person name="Yang S.P."/>
            <person name="Yorke J.A."/>
            <person name="Yoshida K."/>
            <person name="Zdobnov E."/>
            <person name="Zhang P."/>
            <person name="Zhang Y."/>
            <person name="Zimin A.V."/>
            <person name="Baldwin J."/>
            <person name="Abdouelleil A."/>
            <person name="Abdulkadir J."/>
            <person name="Abebe A."/>
            <person name="Abera B."/>
            <person name="Abreu J."/>
            <person name="Acer S.C."/>
            <person name="Aftuck L."/>
            <person name="Alexander A."/>
            <person name="An P."/>
            <person name="Anderson E."/>
            <person name="Anderson S."/>
            <person name="Arachi H."/>
            <person name="Azer M."/>
            <person name="Bachantsang P."/>
            <person name="Barry A."/>
            <person name="Bayul T."/>
            <person name="Berlin A."/>
            <person name="Bessette D."/>
            <person name="Bloom T."/>
            <person name="Blye J."/>
            <person name="Boguslavskiy L."/>
            <person name="Bonnet C."/>
            <person name="Boukhgalter B."/>
            <person name="Bourzgui I."/>
            <person name="Brown A."/>
            <person name="Cahill P."/>
            <person name="Channer S."/>
            <person name="Cheshatsang Y."/>
            <person name="Chuda L."/>
            <person name="Citroen M."/>
            <person name="Collymore A."/>
            <person name="Cooke P."/>
            <person name="Costello M."/>
            <person name="D'Aco K."/>
            <person name="Daza R."/>
            <person name="De Haan G."/>
            <person name="DeGray S."/>
            <person name="DeMaso C."/>
            <person name="Dhargay N."/>
            <person name="Dooley K."/>
            <person name="Dooley E."/>
            <person name="Doricent M."/>
            <person name="Dorje P."/>
            <person name="Dorjee K."/>
            <person name="Dupes A."/>
            <person name="Elong R."/>
            <person name="Falk J."/>
            <person name="Farina A."/>
            <person name="Faro S."/>
            <person name="Ferguson D."/>
            <person name="Fisher S."/>
            <person name="Foley C.D."/>
            <person name="Franke A."/>
            <person name="Friedrich D."/>
            <person name="Gadbois L."/>
            <person name="Gearin G."/>
            <person name="Gearin C.R."/>
            <person name="Giannoukos G."/>
            <person name="Goode T."/>
            <person name="Graham J."/>
            <person name="Grandbois E."/>
            <person name="Grewal S."/>
            <person name="Gyaltsen K."/>
            <person name="Hafez N."/>
            <person name="Hagos B."/>
            <person name="Hall J."/>
            <person name="Henson C."/>
            <person name="Hollinger A."/>
            <person name="Honan T."/>
            <person name="Huard M.D."/>
            <person name="Hughes L."/>
            <person name="Hurhula B."/>
            <person name="Husby M.E."/>
            <person name="Kamat A."/>
            <person name="Kanga B."/>
            <person name="Kashin S."/>
            <person name="Khazanovich D."/>
            <person name="Kisner P."/>
            <person name="Lance K."/>
            <person name="Lara M."/>
            <person name="Lee W."/>
            <person name="Lennon N."/>
            <person name="Letendre F."/>
            <person name="LeVine R."/>
            <person name="Lipovsky A."/>
            <person name="Liu X."/>
            <person name="Liu J."/>
            <person name="Liu S."/>
            <person name="Lokyitsang T."/>
            <person name="Lokyitsang Y."/>
            <person name="Lubonja R."/>
            <person name="Lui A."/>
            <person name="MacDonald P."/>
            <person name="Magnisalis V."/>
            <person name="Maru K."/>
            <person name="Matthews C."/>
            <person name="McCusker W."/>
            <person name="McDonough S."/>
            <person name="Mehta T."/>
            <person name="Meldrim J."/>
            <person name="Meneus L."/>
            <person name="Mihai O."/>
            <person name="Mihalev A."/>
            <person name="Mihova T."/>
            <person name="Mittelman R."/>
            <person name="Mlenga V."/>
            <person name="Montmayeur A."/>
            <person name="Mulrain L."/>
            <person name="Navidi A."/>
            <person name="Naylor J."/>
            <person name="Negash T."/>
            <person name="Nguyen T."/>
            <person name="Nguyen N."/>
            <person name="Nicol R."/>
            <person name="Norbu C."/>
            <person name="Norbu N."/>
            <person name="Novod N."/>
            <person name="O'Neill B."/>
            <person name="Osman S."/>
            <person name="Markiewicz E."/>
            <person name="Oyono O.L."/>
            <person name="Patti C."/>
            <person name="Phunkhang P."/>
            <person name="Pierre F."/>
            <person name="Priest M."/>
            <person name="Raghuraman S."/>
            <person name="Rege F."/>
            <person name="Reyes R."/>
            <person name="Rise C."/>
            <person name="Rogov P."/>
            <person name="Ross K."/>
            <person name="Ryan E."/>
            <person name="Settipalli S."/>
            <person name="Shea T."/>
            <person name="Sherpa N."/>
            <person name="Shi L."/>
            <person name="Shih D."/>
            <person name="Sparrow T."/>
            <person name="Spaulding J."/>
            <person name="Stalker J."/>
            <person name="Stange-Thomann N."/>
            <person name="Stavropoulos S."/>
            <person name="Stone C."/>
            <person name="Strader C."/>
            <person name="Tesfaye S."/>
            <person name="Thomson T."/>
            <person name="Thoulutsang Y."/>
            <person name="Thoulutsang D."/>
            <person name="Topham K."/>
            <person name="Topping I."/>
            <person name="Tsamla T."/>
            <person name="Vassiliev H."/>
            <person name="Vo A."/>
            <person name="Wangchuk T."/>
            <person name="Wangdi T."/>
            <person name="Weiand M."/>
            <person name="Wilkinson J."/>
            <person name="Wilson A."/>
            <person name="Yadav S."/>
            <person name="Young G."/>
            <person name="Yu Q."/>
            <person name="Zembek L."/>
            <person name="Zhong D."/>
            <person name="Zimmer A."/>
            <person name="Zwirko Z."/>
            <person name="Jaffe D.B."/>
            <person name="Alvarez P."/>
            <person name="Brockman W."/>
            <person name="Butler J."/>
            <person name="Chin C."/>
            <person name="Gnerre S."/>
            <person name="Grabherr M."/>
            <person name="Kleber M."/>
            <person name="Mauceli E."/>
            <person name="MacCallum I."/>
        </authorList>
    </citation>
    <scope>NUCLEOTIDE SEQUENCE [LARGE SCALE GENOMIC DNA]</scope>
    <source>
        <strain evidence="10">Tucson 15081-1352.22</strain>
    </source>
</reference>
<feature type="domain" description="Prolyl 4-hydroxylase alpha subunit" evidence="8">
    <location>
        <begin position="308"/>
        <end position="456"/>
    </location>
</feature>
<keyword evidence="5 9" id="KW-0560">Oxidoreductase</keyword>
<dbReference type="KEGG" id="dmo:Dmoj_GI13593"/>
<evidence type="ECO:0000256" key="7">
    <source>
        <dbReference type="SAM" id="SignalP"/>
    </source>
</evidence>
<dbReference type="InterPro" id="IPR006620">
    <property type="entry name" value="Pro_4_hyd_alph"/>
</dbReference>
<dbReference type="InterPro" id="IPR011990">
    <property type="entry name" value="TPR-like_helical_dom_sf"/>
</dbReference>
<dbReference type="SMART" id="SM00702">
    <property type="entry name" value="P4Hc"/>
    <property type="match status" value="1"/>
</dbReference>
<protein>
    <recommendedName>
        <fullName evidence="8">Prolyl 4-hydroxylase alpha subunit domain-containing protein</fullName>
    </recommendedName>
</protein>
<dbReference type="HOGENOM" id="CLU_964003_0_0_1"/>
<dbReference type="PANTHER" id="PTHR10869:SF244">
    <property type="entry name" value="PROLYL 4-HYDROXYLASE SUBUNIT ALPHA-2"/>
    <property type="match status" value="1"/>
</dbReference>
<dbReference type="GO" id="GO:0031418">
    <property type="term" value="F:L-ascorbic acid binding"/>
    <property type="evidence" value="ECO:0007669"/>
    <property type="project" value="UniProtKB-KW"/>
</dbReference>
<sequence>MRPSLHCSIYLTFLWIPVYYAKETLQSAQSRFINELSQYTKELEIKINTIEGFLAEVRAKRQQWSPDPEAYVANPLNSYALTRRLHEDWSYFEAYISESVGPARVANVNKLIEMESPKVEELDKAMEALLYLQSHYDLDAKQLSEGIIDRNKYSFQLSTLDCFALAEFCQQRSLQQFALAWQKAALEQFNYAQHAELYGEVYQLSITDLYRMYVTMLSNSGNIEEALDVLNYVADSHISLWLQRRALQKFGQQLKANNQHKLEYVTTAQRGCRGQFPAVRKLFCYYSNSTEPFLMLARFRVELLSMKPYVALYHNVIYDKEIEELLNIRQDSIKYDRTEQYASKTINLELNHALHNRLRAMTGMNLDFGKDFVLQYDGLAVKAEKQQSRSGSLKASITLFLNDLPQGGATIFPDHQLYIKPEKGAALISHGLEAQRRLNYFSCPVLVGCKWTLTQRI</sequence>
<dbReference type="EMBL" id="CH933809">
    <property type="protein sequence ID" value="EDW19098.2"/>
    <property type="molecule type" value="Genomic_DNA"/>
</dbReference>
<dbReference type="Pfam" id="PF08336">
    <property type="entry name" value="P4Ha_N"/>
    <property type="match status" value="1"/>
</dbReference>
<evidence type="ECO:0000256" key="2">
    <source>
        <dbReference type="ARBA" id="ARBA00022723"/>
    </source>
</evidence>
<evidence type="ECO:0000256" key="3">
    <source>
        <dbReference type="ARBA" id="ARBA00022896"/>
    </source>
</evidence>
<dbReference type="Gene3D" id="1.25.40.10">
    <property type="entry name" value="Tetratricopeptide repeat domain"/>
    <property type="match status" value="1"/>
</dbReference>